<dbReference type="EMBL" id="GEDG01028632">
    <property type="protein sequence ID" value="JAP13048.1"/>
    <property type="molecule type" value="Transcribed_RNA"/>
</dbReference>
<reference evidence="1" key="1">
    <citation type="submission" date="2015-12" db="EMBL/GenBank/DDBJ databases">
        <title>Gene expression during late stages of embryo sac development: a critical building block for successful pollen-pistil interactions.</title>
        <authorList>
            <person name="Liu Y."/>
            <person name="Joly V."/>
            <person name="Sabar M."/>
            <person name="Matton D.P."/>
        </authorList>
    </citation>
    <scope>NUCLEOTIDE SEQUENCE</scope>
</reference>
<proteinExistence type="predicted"/>
<sequence>MGLGSFLNKCCAADQLLRLSMRIFCTLQSPLCWSTSKRKAVFSHASSMKPITSSSDRSFLSLSDSCLNDSHRHKTRFQDALQHSFKALAASFICLFLYNTTAML</sequence>
<dbReference type="AlphaFoldDB" id="A0A0V0GY52"/>
<organism evidence="1">
    <name type="scientific">Solanum chacoense</name>
    <name type="common">Chaco potato</name>
    <dbReference type="NCBI Taxonomy" id="4108"/>
    <lineage>
        <taxon>Eukaryota</taxon>
        <taxon>Viridiplantae</taxon>
        <taxon>Streptophyta</taxon>
        <taxon>Embryophyta</taxon>
        <taxon>Tracheophyta</taxon>
        <taxon>Spermatophyta</taxon>
        <taxon>Magnoliopsida</taxon>
        <taxon>eudicotyledons</taxon>
        <taxon>Gunneridae</taxon>
        <taxon>Pentapetalae</taxon>
        <taxon>asterids</taxon>
        <taxon>lamiids</taxon>
        <taxon>Solanales</taxon>
        <taxon>Solanaceae</taxon>
        <taxon>Solanoideae</taxon>
        <taxon>Solaneae</taxon>
        <taxon>Solanum</taxon>
    </lineage>
</organism>
<name>A0A0V0GY52_SOLCH</name>
<evidence type="ECO:0000313" key="1">
    <source>
        <dbReference type="EMBL" id="JAP13048.1"/>
    </source>
</evidence>
<protein>
    <submittedName>
        <fullName evidence="1">Putative ovule protein</fullName>
    </submittedName>
</protein>
<accession>A0A0V0GY52</accession>